<evidence type="ECO:0000313" key="2">
    <source>
        <dbReference type="Proteomes" id="UP001153714"/>
    </source>
</evidence>
<dbReference type="Gene3D" id="3.40.630.30">
    <property type="match status" value="1"/>
</dbReference>
<accession>A0A9N9QZD3</accession>
<protein>
    <submittedName>
        <fullName evidence="1">Uncharacterized protein</fullName>
    </submittedName>
</protein>
<dbReference type="Proteomes" id="UP001153714">
    <property type="component" value="Chromosome 15"/>
</dbReference>
<evidence type="ECO:0000313" key="1">
    <source>
        <dbReference type="EMBL" id="CAG9786456.1"/>
    </source>
</evidence>
<keyword evidence="2" id="KW-1185">Reference proteome</keyword>
<organism evidence="1 2">
    <name type="scientific">Diatraea saccharalis</name>
    <name type="common">sugarcane borer</name>
    <dbReference type="NCBI Taxonomy" id="40085"/>
    <lineage>
        <taxon>Eukaryota</taxon>
        <taxon>Metazoa</taxon>
        <taxon>Ecdysozoa</taxon>
        <taxon>Arthropoda</taxon>
        <taxon>Hexapoda</taxon>
        <taxon>Insecta</taxon>
        <taxon>Pterygota</taxon>
        <taxon>Neoptera</taxon>
        <taxon>Endopterygota</taxon>
        <taxon>Lepidoptera</taxon>
        <taxon>Glossata</taxon>
        <taxon>Ditrysia</taxon>
        <taxon>Pyraloidea</taxon>
        <taxon>Crambidae</taxon>
        <taxon>Crambinae</taxon>
        <taxon>Diatraea</taxon>
    </lineage>
</organism>
<proteinExistence type="predicted"/>
<dbReference type="OrthoDB" id="7200114at2759"/>
<sequence>MERSECRVYSRFTATRNDGSTVKLRIQDLPIECQEAVLDLFVNVYAKEEAMYKSVGACNSEESKAELMQLFQDVTQVLQPHVTICCIDDDPDVVGQIAGASMMYIAEGMTDLTKFQVETKELKKLFEIAVNALYCYDITKDYNVKKYYEDLGIVVHPDFRKLGIANEIVKTRRLISKINKVPLAGAWMTAWGTQKAGANDNWETVVELAFDDLSKRFGVIFENTPPTCKYMIAKISE</sequence>
<dbReference type="AlphaFoldDB" id="A0A9N9QZD3"/>
<reference evidence="1" key="2">
    <citation type="submission" date="2022-10" db="EMBL/GenBank/DDBJ databases">
        <authorList>
            <consortium name="ENA_rothamsted_submissions"/>
            <consortium name="culmorum"/>
            <person name="King R."/>
        </authorList>
    </citation>
    <scope>NUCLEOTIDE SEQUENCE</scope>
</reference>
<dbReference type="EMBL" id="OU893346">
    <property type="protein sequence ID" value="CAG9786456.1"/>
    <property type="molecule type" value="Genomic_DNA"/>
</dbReference>
<reference evidence="1" key="1">
    <citation type="submission" date="2021-12" db="EMBL/GenBank/DDBJ databases">
        <authorList>
            <person name="King R."/>
        </authorList>
    </citation>
    <scope>NUCLEOTIDE SEQUENCE</scope>
</reference>
<gene>
    <name evidence="1" type="ORF">DIATSA_LOCUS4406</name>
</gene>
<name>A0A9N9QZD3_9NEOP</name>